<keyword evidence="5 13" id="KW-1133">Transmembrane helix</keyword>
<protein>
    <submittedName>
        <fullName evidence="16">Sterol regulatory element-binding protein 1</fullName>
    </submittedName>
</protein>
<feature type="compositionally biased region" description="Polar residues" evidence="12">
    <location>
        <begin position="339"/>
        <end position="353"/>
    </location>
</feature>
<evidence type="ECO:0000256" key="12">
    <source>
        <dbReference type="SAM" id="MobiDB-lite"/>
    </source>
</evidence>
<name>A0ABM1A3P4_APLCA</name>
<feature type="domain" description="BHLH" evidence="14">
    <location>
        <begin position="409"/>
        <end position="459"/>
    </location>
</feature>
<keyword evidence="11" id="KW-0175">Coiled coil</keyword>
<feature type="transmembrane region" description="Helical" evidence="13">
    <location>
        <begin position="606"/>
        <end position="625"/>
    </location>
</feature>
<dbReference type="SMART" id="SM00353">
    <property type="entry name" value="HLH"/>
    <property type="match status" value="1"/>
</dbReference>
<keyword evidence="4" id="KW-0256">Endoplasmic reticulum</keyword>
<dbReference type="RefSeq" id="XP_012940196.2">
    <property type="nucleotide sequence ID" value="XM_013084742.2"/>
</dbReference>
<evidence type="ECO:0000256" key="5">
    <source>
        <dbReference type="ARBA" id="ARBA00022989"/>
    </source>
</evidence>
<evidence type="ECO:0000256" key="10">
    <source>
        <dbReference type="ARBA" id="ARBA00023242"/>
    </source>
</evidence>
<evidence type="ECO:0000313" key="15">
    <source>
        <dbReference type="Proteomes" id="UP000694888"/>
    </source>
</evidence>
<evidence type="ECO:0000256" key="4">
    <source>
        <dbReference type="ARBA" id="ARBA00022824"/>
    </source>
</evidence>
<keyword evidence="10" id="KW-0539">Nucleus</keyword>
<dbReference type="SUPFAM" id="SSF47459">
    <property type="entry name" value="HLH, helix-loop-helix DNA-binding domain"/>
    <property type="match status" value="1"/>
</dbReference>
<dbReference type="Proteomes" id="UP000694888">
    <property type="component" value="Unplaced"/>
</dbReference>
<dbReference type="CDD" id="cd18921">
    <property type="entry name" value="bHLHzip_SREBP1"/>
    <property type="match status" value="1"/>
</dbReference>
<evidence type="ECO:0000256" key="6">
    <source>
        <dbReference type="ARBA" id="ARBA00023015"/>
    </source>
</evidence>
<comment type="subcellular location">
    <subcellularLocation>
        <location evidence="2">Endoplasmic reticulum membrane</location>
        <topology evidence="2">Multi-pass membrane protein</topology>
    </subcellularLocation>
    <subcellularLocation>
        <location evidence="1">Nucleus</location>
    </subcellularLocation>
</comment>
<evidence type="ECO:0000313" key="16">
    <source>
        <dbReference type="RefSeq" id="XP_012940196.2"/>
    </source>
</evidence>
<evidence type="ECO:0000259" key="14">
    <source>
        <dbReference type="PROSITE" id="PS50888"/>
    </source>
</evidence>
<dbReference type="InterPro" id="IPR011598">
    <property type="entry name" value="bHLH_dom"/>
</dbReference>
<evidence type="ECO:0000256" key="3">
    <source>
        <dbReference type="ARBA" id="ARBA00022692"/>
    </source>
</evidence>
<reference evidence="16" key="1">
    <citation type="submission" date="2025-08" db="UniProtKB">
        <authorList>
            <consortium name="RefSeq"/>
        </authorList>
    </citation>
    <scope>IDENTIFICATION</scope>
</reference>
<proteinExistence type="predicted"/>
<organism evidence="15 16">
    <name type="scientific">Aplysia californica</name>
    <name type="common">California sea hare</name>
    <dbReference type="NCBI Taxonomy" id="6500"/>
    <lineage>
        <taxon>Eukaryota</taxon>
        <taxon>Metazoa</taxon>
        <taxon>Spiralia</taxon>
        <taxon>Lophotrochozoa</taxon>
        <taxon>Mollusca</taxon>
        <taxon>Gastropoda</taxon>
        <taxon>Heterobranchia</taxon>
        <taxon>Euthyneura</taxon>
        <taxon>Tectipleura</taxon>
        <taxon>Aplysiida</taxon>
        <taxon>Aplysioidea</taxon>
        <taxon>Aplysiidae</taxon>
        <taxon>Aplysia</taxon>
    </lineage>
</organism>
<feature type="coiled-coil region" evidence="11">
    <location>
        <begin position="449"/>
        <end position="479"/>
    </location>
</feature>
<evidence type="ECO:0000256" key="8">
    <source>
        <dbReference type="ARBA" id="ARBA00023136"/>
    </source>
</evidence>
<dbReference type="PROSITE" id="PS50888">
    <property type="entry name" value="BHLH"/>
    <property type="match status" value="1"/>
</dbReference>
<feature type="coiled-coil region" evidence="11">
    <location>
        <begin position="199"/>
        <end position="226"/>
    </location>
</feature>
<feature type="region of interest" description="Disordered" evidence="12">
    <location>
        <begin position="496"/>
        <end position="530"/>
    </location>
</feature>
<evidence type="ECO:0000256" key="7">
    <source>
        <dbReference type="ARBA" id="ARBA00023125"/>
    </source>
</evidence>
<dbReference type="Pfam" id="PF00010">
    <property type="entry name" value="HLH"/>
    <property type="match status" value="1"/>
</dbReference>
<keyword evidence="8 13" id="KW-0472">Membrane</keyword>
<dbReference type="PANTHER" id="PTHR46062">
    <property type="entry name" value="STEROL REGULATORY ELEMENT-BINDING PROTEIN"/>
    <property type="match status" value="1"/>
</dbReference>
<dbReference type="PANTHER" id="PTHR46062:SF1">
    <property type="entry name" value="LP12374P"/>
    <property type="match status" value="1"/>
</dbReference>
<sequence length="1200" mass="131079">MADQQNCWSVGSDGISIMDTDLLSGNQFDNLQTYNGLGDLDNIIDFINGTPDNDPFSNSNFDLALDPSLGLESSLGLDQLGLDASFVESDLTGSALNLDQSLPVENTMEVSDTAVVVKQEVDLGSSLCHVEVPVRSADLTSLLQQDLKPQVLQQDVKPQVQEDRAGTSGVSILQGNQLYQTAALKTLLELNDAARAKKIAEASSRLATVQQQQAQQQQQQQAQQQQLRQLIASQQSVAQHQTSSSVQPKVVASSSQQQLKLILQQPLVSSAAATVAAQAQGSQGQSVAPQVQLVQSVLQQARPSPQTSTSSASVQSVGQLSVQQLQQLLRQQVVTVSQGTDQQSTNSNVISLNSTPAPPSTVSSTPLQTLVTNCGSTILTTSIPVQVVDGDKMPINRLTSAPKMKCKGEKRTAHNAIEKRYRLSINDKIVELKDLVAGVEAKLNKSAILRKAIDMIRYLQRDNKRLKQENLQLKLAMKKQNLYDFSAVIGEVKVESEAMTPPHSDSSSPMNSPRSDSDCSNPGTPGSDELLGEEATYSLTNSGMLDRSRIFLCMFMFCVLAFNPFNYFFGPSMGPGSGSDGYHSRTLLSSAEDANQSWYDRMYPSVVMWLVNGIFVSFVLAKLLIFGEPVTKKNSDASVAFWRHQKQAESYLSRADYSSANHQLQQCLLALGRPLPTSKVDLISGVGWQIFRQCLNRLYLGRWLASRAGRLVGRNSADVKESARDAANVFHTLNQLHLCGHVAGSRLWGLNLALSAVNIGETAKDALPRFDLAKIYATGALQIKASLPEGFQFVSRYFLSRARHICKKSGDQVPANIQWLCHPEGHRFFVDSVKFDGTENSIFSSCGIEVDPLARVTQAFREHLLEQALFSLVSPQGPSQHKQGQALQFAQLLSECSCLSDGTSYIHSDLSGITKVGDIDSVAMWWASVVSVAHYWLCGDDENASRNYSVLDVFPKKLHGSDDPLPRAVYLAYKARKNVIVQPEVKNLRAAIRQCDRAGRLLRESLKLACREENLSMVRSLQLLLCDWLLSTRTDVWEQGQEEVAGCPASQTELIAFQQDLASLRKLSHLTKAALPKVFLHEATARIMAGASPARTQQLLDRSIRRRHKAVPAHVDADELEEGAEEVCPERETATAMLMAGRHLHAGVAGGTSERIKLIKDAGRMFEMLGDKKSVSVCRKALMDMDESSGGGGEVPVAGC</sequence>
<keyword evidence="9" id="KW-0804">Transcription</keyword>
<gene>
    <name evidence="16" type="primary">LOC101855197</name>
</gene>
<feature type="region of interest" description="Disordered" evidence="12">
    <location>
        <begin position="339"/>
        <end position="365"/>
    </location>
</feature>
<evidence type="ECO:0000256" key="1">
    <source>
        <dbReference type="ARBA" id="ARBA00004123"/>
    </source>
</evidence>
<dbReference type="Gene3D" id="4.10.280.10">
    <property type="entry name" value="Helix-loop-helix DNA-binding domain"/>
    <property type="match status" value="1"/>
</dbReference>
<evidence type="ECO:0000256" key="13">
    <source>
        <dbReference type="SAM" id="Phobius"/>
    </source>
</evidence>
<evidence type="ECO:0000256" key="11">
    <source>
        <dbReference type="SAM" id="Coils"/>
    </source>
</evidence>
<evidence type="ECO:0000256" key="9">
    <source>
        <dbReference type="ARBA" id="ARBA00023163"/>
    </source>
</evidence>
<feature type="compositionally biased region" description="Low complexity" evidence="12">
    <location>
        <begin position="501"/>
        <end position="514"/>
    </location>
</feature>
<dbReference type="GeneID" id="101855197"/>
<keyword evidence="15" id="KW-1185">Reference proteome</keyword>
<feature type="transmembrane region" description="Helical" evidence="13">
    <location>
        <begin position="550"/>
        <end position="569"/>
    </location>
</feature>
<keyword evidence="3 13" id="KW-0812">Transmembrane</keyword>
<dbReference type="InterPro" id="IPR036638">
    <property type="entry name" value="HLH_DNA-bd_sf"/>
</dbReference>
<accession>A0ABM1A3P4</accession>
<evidence type="ECO:0000256" key="2">
    <source>
        <dbReference type="ARBA" id="ARBA00004477"/>
    </source>
</evidence>
<keyword evidence="6" id="KW-0805">Transcription regulation</keyword>
<keyword evidence="7" id="KW-0238">DNA-binding</keyword>